<evidence type="ECO:0000256" key="6">
    <source>
        <dbReference type="ARBA" id="ARBA00022676"/>
    </source>
</evidence>
<evidence type="ECO:0000256" key="3">
    <source>
        <dbReference type="ARBA" id="ARBA00009516"/>
    </source>
</evidence>
<evidence type="ECO:0000256" key="10">
    <source>
        <dbReference type="ARBA" id="ARBA00052919"/>
    </source>
</evidence>
<evidence type="ECO:0000256" key="11">
    <source>
        <dbReference type="ARBA" id="ARBA00056901"/>
    </source>
</evidence>
<dbReference type="NCBIfam" id="TIGR01091">
    <property type="entry name" value="upp"/>
    <property type="match status" value="1"/>
</dbReference>
<name>A0A402D3J1_9BACT</name>
<evidence type="ECO:0000256" key="1">
    <source>
        <dbReference type="ARBA" id="ARBA00001946"/>
    </source>
</evidence>
<dbReference type="EC" id="2.4.2.9" evidence="4 13"/>
<comment type="pathway">
    <text evidence="2">Pyrimidine metabolism; UMP biosynthesis via salvage pathway; UMP from uracil: step 1/1.</text>
</comment>
<dbReference type="PANTHER" id="PTHR32315:SF4">
    <property type="entry name" value="URACIL PHOSPHORIBOSYLTRANSFERASE, CHLOROPLASTIC"/>
    <property type="match status" value="1"/>
</dbReference>
<dbReference type="SUPFAM" id="SSF53271">
    <property type="entry name" value="PRTase-like"/>
    <property type="match status" value="1"/>
</dbReference>
<dbReference type="OrthoDB" id="9781675at2"/>
<comment type="function">
    <text evidence="11">Catalyzes the conversion of uracil and 5-phospho-alpha-D-ribose 1-diphosphate (PRPP) to UMP and diphosphate.</text>
</comment>
<accession>A0A402D3J1</accession>
<evidence type="ECO:0000256" key="12">
    <source>
        <dbReference type="ARBA" id="ARBA00072146"/>
    </source>
</evidence>
<dbReference type="FunCoup" id="A0A402D3J1">
    <property type="interactions" value="446"/>
</dbReference>
<keyword evidence="8" id="KW-0547">Nucleotide-binding</keyword>
<dbReference type="PANTHER" id="PTHR32315">
    <property type="entry name" value="ADENINE PHOSPHORIBOSYLTRANSFERASE"/>
    <property type="match status" value="1"/>
</dbReference>
<keyword evidence="5" id="KW-0021">Allosteric enzyme</keyword>
<dbReference type="InterPro" id="IPR050054">
    <property type="entry name" value="UPRTase/APRTase"/>
</dbReference>
<keyword evidence="7" id="KW-0808">Transferase</keyword>
<dbReference type="InterPro" id="IPR000836">
    <property type="entry name" value="PRTase_dom"/>
</dbReference>
<evidence type="ECO:0000259" key="14">
    <source>
        <dbReference type="Pfam" id="PF14681"/>
    </source>
</evidence>
<evidence type="ECO:0000256" key="9">
    <source>
        <dbReference type="ARBA" id="ARBA00023134"/>
    </source>
</evidence>
<organism evidence="15 16">
    <name type="scientific">Capsulimonas corticalis</name>
    <dbReference type="NCBI Taxonomy" id="2219043"/>
    <lineage>
        <taxon>Bacteria</taxon>
        <taxon>Bacillati</taxon>
        <taxon>Armatimonadota</taxon>
        <taxon>Armatimonadia</taxon>
        <taxon>Capsulimonadales</taxon>
        <taxon>Capsulimonadaceae</taxon>
        <taxon>Capsulimonas</taxon>
    </lineage>
</organism>
<sequence>MPITVLDHPLAAHYLTLLRDKSTEPAKFRTLTKKLTLLLIVEATRGLTTVPATVETPMEAYSGRKLGGGLIAVPILRAGLGMLDPLLELFPDVSVGYIGLERDHATAVAASYYAKLPPKIGGRTTLVLDPMLATGGSASNAIARIKEAGAGPILMLSIVAAPEGVARLNEDHPDVAVFSAGLDRELNDRKYILPGLGDFGDRLYGTEPID</sequence>
<comment type="cofactor">
    <cofactor evidence="1">
        <name>Mg(2+)</name>
        <dbReference type="ChEBI" id="CHEBI:18420"/>
    </cofactor>
</comment>
<evidence type="ECO:0000256" key="4">
    <source>
        <dbReference type="ARBA" id="ARBA00011894"/>
    </source>
</evidence>
<dbReference type="Gene3D" id="3.40.50.2020">
    <property type="match status" value="1"/>
</dbReference>
<evidence type="ECO:0000256" key="7">
    <source>
        <dbReference type="ARBA" id="ARBA00022679"/>
    </source>
</evidence>
<dbReference type="InterPro" id="IPR005765">
    <property type="entry name" value="UPRT"/>
</dbReference>
<dbReference type="InterPro" id="IPR029057">
    <property type="entry name" value="PRTase-like"/>
</dbReference>
<keyword evidence="6 15" id="KW-0328">Glycosyltransferase</keyword>
<keyword evidence="16" id="KW-1185">Reference proteome</keyword>
<evidence type="ECO:0000256" key="2">
    <source>
        <dbReference type="ARBA" id="ARBA00005180"/>
    </source>
</evidence>
<dbReference type="RefSeq" id="WP_119324122.1">
    <property type="nucleotide sequence ID" value="NZ_AP025739.1"/>
</dbReference>
<evidence type="ECO:0000313" key="15">
    <source>
        <dbReference type="EMBL" id="BDI31846.1"/>
    </source>
</evidence>
<evidence type="ECO:0000256" key="13">
    <source>
        <dbReference type="NCBIfam" id="TIGR01091"/>
    </source>
</evidence>
<dbReference type="CDD" id="cd06223">
    <property type="entry name" value="PRTases_typeI"/>
    <property type="match status" value="1"/>
</dbReference>
<comment type="catalytic activity">
    <reaction evidence="10">
        <text>UMP + diphosphate = 5-phospho-alpha-D-ribose 1-diphosphate + uracil</text>
        <dbReference type="Rhea" id="RHEA:13017"/>
        <dbReference type="ChEBI" id="CHEBI:17568"/>
        <dbReference type="ChEBI" id="CHEBI:33019"/>
        <dbReference type="ChEBI" id="CHEBI:57865"/>
        <dbReference type="ChEBI" id="CHEBI:58017"/>
        <dbReference type="EC" id="2.4.2.9"/>
    </reaction>
</comment>
<gene>
    <name evidence="15" type="primary">upp</name>
    <name evidence="15" type="ORF">CCAX7_38970</name>
</gene>
<dbReference type="GO" id="GO:0006223">
    <property type="term" value="P:uracil salvage"/>
    <property type="evidence" value="ECO:0007669"/>
    <property type="project" value="InterPro"/>
</dbReference>
<comment type="similarity">
    <text evidence="3">Belongs to the UPRTase family.</text>
</comment>
<dbReference type="AlphaFoldDB" id="A0A402D3J1"/>
<dbReference type="Proteomes" id="UP000287394">
    <property type="component" value="Chromosome"/>
</dbReference>
<evidence type="ECO:0000256" key="5">
    <source>
        <dbReference type="ARBA" id="ARBA00022533"/>
    </source>
</evidence>
<dbReference type="GO" id="GO:0005737">
    <property type="term" value="C:cytoplasm"/>
    <property type="evidence" value="ECO:0007669"/>
    <property type="project" value="UniProtKB-ARBA"/>
</dbReference>
<dbReference type="EMBL" id="AP025739">
    <property type="protein sequence ID" value="BDI31846.1"/>
    <property type="molecule type" value="Genomic_DNA"/>
</dbReference>
<protein>
    <recommendedName>
        <fullName evidence="12 13">Uracil phosphoribosyltransferase</fullName>
        <ecNumber evidence="4 13">2.4.2.9</ecNumber>
    </recommendedName>
</protein>
<keyword evidence="9" id="KW-0342">GTP-binding</keyword>
<reference evidence="15 16" key="1">
    <citation type="journal article" date="2019" name="Int. J. Syst. Evol. Microbiol.">
        <title>Capsulimonas corticalis gen. nov., sp. nov., an aerobic capsulated bacterium, of a novel bacterial order, Capsulimonadales ord. nov., of the class Armatimonadia of the phylum Armatimonadetes.</title>
        <authorList>
            <person name="Li J."/>
            <person name="Kudo C."/>
            <person name="Tonouchi A."/>
        </authorList>
    </citation>
    <scope>NUCLEOTIDE SEQUENCE [LARGE SCALE GENOMIC DNA]</scope>
    <source>
        <strain evidence="15 16">AX-7</strain>
    </source>
</reference>
<feature type="domain" description="Phosphoribosyltransferase" evidence="14">
    <location>
        <begin position="5"/>
        <end position="206"/>
    </location>
</feature>
<dbReference type="GO" id="GO:0004845">
    <property type="term" value="F:uracil phosphoribosyltransferase activity"/>
    <property type="evidence" value="ECO:0007669"/>
    <property type="project" value="UniProtKB-UniRule"/>
</dbReference>
<dbReference type="GO" id="GO:0044206">
    <property type="term" value="P:UMP salvage"/>
    <property type="evidence" value="ECO:0007669"/>
    <property type="project" value="UniProtKB-UniPathway"/>
</dbReference>
<evidence type="ECO:0000256" key="8">
    <source>
        <dbReference type="ARBA" id="ARBA00022741"/>
    </source>
</evidence>
<dbReference type="Pfam" id="PF14681">
    <property type="entry name" value="UPRTase"/>
    <property type="match status" value="1"/>
</dbReference>
<dbReference type="FunFam" id="3.40.50.2020:FF:000003">
    <property type="entry name" value="Uracil phosphoribosyltransferase"/>
    <property type="match status" value="1"/>
</dbReference>
<dbReference type="GO" id="GO:0005525">
    <property type="term" value="F:GTP binding"/>
    <property type="evidence" value="ECO:0007669"/>
    <property type="project" value="UniProtKB-KW"/>
</dbReference>
<evidence type="ECO:0000313" key="16">
    <source>
        <dbReference type="Proteomes" id="UP000287394"/>
    </source>
</evidence>
<dbReference type="KEGG" id="ccot:CCAX7_38970"/>
<dbReference type="NCBIfam" id="NF001097">
    <property type="entry name" value="PRK00129.1"/>
    <property type="match status" value="1"/>
</dbReference>
<proteinExistence type="inferred from homology"/>